<comment type="caution">
    <text evidence="2">The sequence shown here is derived from an EMBL/GenBank/DDBJ whole genome shotgun (WGS) entry which is preliminary data.</text>
</comment>
<evidence type="ECO:0000313" key="2">
    <source>
        <dbReference type="EMBL" id="KAH9422464.1"/>
    </source>
</evidence>
<protein>
    <submittedName>
        <fullName evidence="2">Uncharacterized protein</fullName>
    </submittedName>
</protein>
<dbReference type="Proteomes" id="UP000887458">
    <property type="component" value="Unassembled WGS sequence"/>
</dbReference>
<gene>
    <name evidence="2" type="ORF">DERP_003140</name>
</gene>
<keyword evidence="3" id="KW-1185">Reference proteome</keyword>
<organism evidence="2 3">
    <name type="scientific">Dermatophagoides pteronyssinus</name>
    <name type="common">European house dust mite</name>
    <dbReference type="NCBI Taxonomy" id="6956"/>
    <lineage>
        <taxon>Eukaryota</taxon>
        <taxon>Metazoa</taxon>
        <taxon>Ecdysozoa</taxon>
        <taxon>Arthropoda</taxon>
        <taxon>Chelicerata</taxon>
        <taxon>Arachnida</taxon>
        <taxon>Acari</taxon>
        <taxon>Acariformes</taxon>
        <taxon>Sarcoptiformes</taxon>
        <taxon>Astigmata</taxon>
        <taxon>Psoroptidia</taxon>
        <taxon>Analgoidea</taxon>
        <taxon>Pyroglyphidae</taxon>
        <taxon>Dermatophagoidinae</taxon>
        <taxon>Dermatophagoides</taxon>
    </lineage>
</organism>
<sequence length="65" mass="6913">MPSKVSFIEPNNNCLSSSTKRVKIIQNSTILSPSTTSTTKSIISNPPSTTATTLATLNEEDGDEI</sequence>
<dbReference type="EMBL" id="NJHN03000036">
    <property type="protein sequence ID" value="KAH9422464.1"/>
    <property type="molecule type" value="Genomic_DNA"/>
</dbReference>
<accession>A0ABQ8JIM3</accession>
<evidence type="ECO:0000313" key="3">
    <source>
        <dbReference type="Proteomes" id="UP000887458"/>
    </source>
</evidence>
<reference evidence="2 3" key="2">
    <citation type="journal article" date="2022" name="Mol. Biol. Evol.">
        <title>Comparative Genomics Reveals Insights into the Divergent Evolution of Astigmatic Mites and Household Pest Adaptations.</title>
        <authorList>
            <person name="Xiong Q."/>
            <person name="Wan A.T."/>
            <person name="Liu X."/>
            <person name="Fung C.S."/>
            <person name="Xiao X."/>
            <person name="Malainual N."/>
            <person name="Hou J."/>
            <person name="Wang L."/>
            <person name="Wang M."/>
            <person name="Yang K.Y."/>
            <person name="Cui Y."/>
            <person name="Leung E.L."/>
            <person name="Nong W."/>
            <person name="Shin S.K."/>
            <person name="Au S.W."/>
            <person name="Jeong K.Y."/>
            <person name="Chew F.T."/>
            <person name="Hui J.H."/>
            <person name="Leung T.F."/>
            <person name="Tungtrongchitr A."/>
            <person name="Zhong N."/>
            <person name="Liu Z."/>
            <person name="Tsui S.K."/>
        </authorList>
    </citation>
    <scope>NUCLEOTIDE SEQUENCE [LARGE SCALE GENOMIC DNA]</scope>
    <source>
        <strain evidence="2">Derp</strain>
    </source>
</reference>
<feature type="region of interest" description="Disordered" evidence="1">
    <location>
        <begin position="35"/>
        <end position="65"/>
    </location>
</feature>
<reference evidence="2 3" key="1">
    <citation type="journal article" date="2018" name="J. Allergy Clin. Immunol.">
        <title>High-quality assembly of Dermatophagoides pteronyssinus genome and transcriptome reveals a wide range of novel allergens.</title>
        <authorList>
            <person name="Liu X.Y."/>
            <person name="Yang K.Y."/>
            <person name="Wang M.Q."/>
            <person name="Kwok J.S."/>
            <person name="Zeng X."/>
            <person name="Yang Z."/>
            <person name="Xiao X.J."/>
            <person name="Lau C.P."/>
            <person name="Li Y."/>
            <person name="Huang Z.M."/>
            <person name="Ba J.G."/>
            <person name="Yim A.K."/>
            <person name="Ouyang C.Y."/>
            <person name="Ngai S.M."/>
            <person name="Chan T.F."/>
            <person name="Leung E.L."/>
            <person name="Liu L."/>
            <person name="Liu Z.G."/>
            <person name="Tsui S.K."/>
        </authorList>
    </citation>
    <scope>NUCLEOTIDE SEQUENCE [LARGE SCALE GENOMIC DNA]</scope>
    <source>
        <strain evidence="2">Derp</strain>
    </source>
</reference>
<proteinExistence type="predicted"/>
<name>A0ABQ8JIM3_DERPT</name>
<feature type="compositionally biased region" description="Low complexity" evidence="1">
    <location>
        <begin position="35"/>
        <end position="57"/>
    </location>
</feature>
<evidence type="ECO:0000256" key="1">
    <source>
        <dbReference type="SAM" id="MobiDB-lite"/>
    </source>
</evidence>